<evidence type="ECO:0000256" key="2">
    <source>
        <dbReference type="ARBA" id="ARBA00022481"/>
    </source>
</evidence>
<dbReference type="EMBL" id="LDUG01000048">
    <property type="protein sequence ID" value="KVW93348.1"/>
    <property type="molecule type" value="Genomic_DNA"/>
</dbReference>
<comment type="caution">
    <text evidence="7">The sequence shown here is derived from an EMBL/GenBank/DDBJ whole genome shotgun (WGS) entry which is preliminary data.</text>
</comment>
<keyword evidence="4 6" id="KW-1133">Transmembrane helix</keyword>
<dbReference type="Pfam" id="PF07963">
    <property type="entry name" value="N_methyl"/>
    <property type="match status" value="1"/>
</dbReference>
<evidence type="ECO:0000313" key="8">
    <source>
        <dbReference type="Proteomes" id="UP000064243"/>
    </source>
</evidence>
<evidence type="ECO:0000256" key="6">
    <source>
        <dbReference type="SAM" id="Phobius"/>
    </source>
</evidence>
<evidence type="ECO:0000256" key="3">
    <source>
        <dbReference type="ARBA" id="ARBA00022692"/>
    </source>
</evidence>
<evidence type="ECO:0000256" key="1">
    <source>
        <dbReference type="ARBA" id="ARBA00004167"/>
    </source>
</evidence>
<name>A0A119CUM3_THIDE</name>
<evidence type="ECO:0000256" key="4">
    <source>
        <dbReference type="ARBA" id="ARBA00022989"/>
    </source>
</evidence>
<evidence type="ECO:0000313" key="7">
    <source>
        <dbReference type="EMBL" id="KVW93348.1"/>
    </source>
</evidence>
<dbReference type="PATRIC" id="fig|36861.3.peg.2735"/>
<keyword evidence="3 6" id="KW-0812">Transmembrane</keyword>
<dbReference type="OrthoDB" id="5568293at2"/>
<reference evidence="7 8" key="1">
    <citation type="journal article" date="2015" name="Appl. Environ. Microbiol.">
        <title>Aerobic and Anaerobic Thiosulfate Oxidation by a Cold-Adapted, Subglacial Chemoautotroph.</title>
        <authorList>
            <person name="Harrold Z.R."/>
            <person name="Skidmore M.L."/>
            <person name="Hamilton T.L."/>
            <person name="Desch L."/>
            <person name="Amada K."/>
            <person name="van Gelder W."/>
            <person name="Glover K."/>
            <person name="Roden E.E."/>
            <person name="Boyd E.S."/>
        </authorList>
    </citation>
    <scope>NUCLEOTIDE SEQUENCE [LARGE SCALE GENOMIC DNA]</scope>
    <source>
        <strain evidence="7 8">RG</strain>
    </source>
</reference>
<dbReference type="RefSeq" id="WP_059758294.1">
    <property type="nucleotide sequence ID" value="NZ_LDUG01000048.1"/>
</dbReference>
<gene>
    <name evidence="7" type="ORF">ABW22_14560</name>
</gene>
<dbReference type="NCBIfam" id="TIGR02532">
    <property type="entry name" value="IV_pilin_GFxxxE"/>
    <property type="match status" value="1"/>
</dbReference>
<dbReference type="Proteomes" id="UP000064243">
    <property type="component" value="Unassembled WGS sequence"/>
</dbReference>
<evidence type="ECO:0000256" key="5">
    <source>
        <dbReference type="ARBA" id="ARBA00023136"/>
    </source>
</evidence>
<dbReference type="PANTHER" id="PTHR30093">
    <property type="entry name" value="GENERAL SECRETION PATHWAY PROTEIN G"/>
    <property type="match status" value="1"/>
</dbReference>
<proteinExistence type="predicted"/>
<dbReference type="PANTHER" id="PTHR30093:SF44">
    <property type="entry name" value="TYPE II SECRETION SYSTEM CORE PROTEIN G"/>
    <property type="match status" value="1"/>
</dbReference>
<protein>
    <submittedName>
        <fullName evidence="7">Uncharacterized protein</fullName>
    </submittedName>
</protein>
<keyword evidence="8" id="KW-1185">Reference proteome</keyword>
<comment type="subcellular location">
    <subcellularLocation>
        <location evidence="1">Membrane</location>
        <topology evidence="1">Single-pass membrane protein</topology>
    </subcellularLocation>
</comment>
<organism evidence="7 8">
    <name type="scientific">Thiobacillus denitrificans</name>
    <dbReference type="NCBI Taxonomy" id="36861"/>
    <lineage>
        <taxon>Bacteria</taxon>
        <taxon>Pseudomonadati</taxon>
        <taxon>Pseudomonadota</taxon>
        <taxon>Betaproteobacteria</taxon>
        <taxon>Nitrosomonadales</taxon>
        <taxon>Thiobacillaceae</taxon>
        <taxon>Thiobacillus</taxon>
    </lineage>
</organism>
<feature type="transmembrane region" description="Helical" evidence="6">
    <location>
        <begin position="7"/>
        <end position="28"/>
    </location>
</feature>
<accession>A0A119CUM3</accession>
<keyword evidence="5 6" id="KW-0472">Membrane</keyword>
<dbReference type="AlphaFoldDB" id="A0A119CUM3"/>
<dbReference type="InterPro" id="IPR012902">
    <property type="entry name" value="N_methyl_site"/>
</dbReference>
<sequence length="178" mass="17593">MKTKQHGFTMIELIVVIVILGILAAVALPRFTNISKDARIAKLNAARGAVLSAAAMVHGSALARASLVDTAICAANVGPNPAIANNTSNLCTESGRVAIVNTYPAGTLNGIVDAAGLSLVFPATAATLAQEGYAATAVGGVATIQVTGGTDAPTCSFTYTAAAAGAAPVVSVINRAGC</sequence>
<dbReference type="GO" id="GO:0016020">
    <property type="term" value="C:membrane"/>
    <property type="evidence" value="ECO:0007669"/>
    <property type="project" value="UniProtKB-SubCell"/>
</dbReference>
<dbReference type="SUPFAM" id="SSF54523">
    <property type="entry name" value="Pili subunits"/>
    <property type="match status" value="1"/>
</dbReference>
<dbReference type="InterPro" id="IPR045584">
    <property type="entry name" value="Pilin-like"/>
</dbReference>
<keyword evidence="2" id="KW-0488">Methylation</keyword>
<dbReference type="Gene3D" id="3.30.700.10">
    <property type="entry name" value="Glycoprotein, Type 4 Pilin"/>
    <property type="match status" value="1"/>
</dbReference>